<name>A0AAN6ZBS4_9PEZI</name>
<sequence>MAAITNRRSTCGSPWGGTEYVCWHRNPRWDGLAPVSRRWQVLQVGGASATTGRHKRHDGRRQTADGRWHGAAAVDLQSGICAAG</sequence>
<reference evidence="2" key="1">
    <citation type="journal article" date="2023" name="Mol. Phylogenet. Evol.">
        <title>Genome-scale phylogeny and comparative genomics of the fungal order Sordariales.</title>
        <authorList>
            <person name="Hensen N."/>
            <person name="Bonometti L."/>
            <person name="Westerberg I."/>
            <person name="Brannstrom I.O."/>
            <person name="Guillou S."/>
            <person name="Cros-Aarteil S."/>
            <person name="Calhoun S."/>
            <person name="Haridas S."/>
            <person name="Kuo A."/>
            <person name="Mondo S."/>
            <person name="Pangilinan J."/>
            <person name="Riley R."/>
            <person name="LaButti K."/>
            <person name="Andreopoulos B."/>
            <person name="Lipzen A."/>
            <person name="Chen C."/>
            <person name="Yan M."/>
            <person name="Daum C."/>
            <person name="Ng V."/>
            <person name="Clum A."/>
            <person name="Steindorff A."/>
            <person name="Ohm R.A."/>
            <person name="Martin F."/>
            <person name="Silar P."/>
            <person name="Natvig D.O."/>
            <person name="Lalanne C."/>
            <person name="Gautier V."/>
            <person name="Ament-Velasquez S.L."/>
            <person name="Kruys A."/>
            <person name="Hutchinson M.I."/>
            <person name="Powell A.J."/>
            <person name="Barry K."/>
            <person name="Miller A.N."/>
            <person name="Grigoriev I.V."/>
            <person name="Debuchy R."/>
            <person name="Gladieux P."/>
            <person name="Hiltunen Thoren M."/>
            <person name="Johannesson H."/>
        </authorList>
    </citation>
    <scope>NUCLEOTIDE SEQUENCE</scope>
    <source>
        <strain evidence="2">CBS 123565</strain>
    </source>
</reference>
<evidence type="ECO:0000313" key="3">
    <source>
        <dbReference type="Proteomes" id="UP001304895"/>
    </source>
</evidence>
<proteinExistence type="predicted"/>
<gene>
    <name evidence="2" type="ORF">BT67DRAFT_78424</name>
</gene>
<reference evidence="2" key="2">
    <citation type="submission" date="2023-05" db="EMBL/GenBank/DDBJ databases">
        <authorList>
            <consortium name="Lawrence Berkeley National Laboratory"/>
            <person name="Steindorff A."/>
            <person name="Hensen N."/>
            <person name="Bonometti L."/>
            <person name="Westerberg I."/>
            <person name="Brannstrom I.O."/>
            <person name="Guillou S."/>
            <person name="Cros-Aarteil S."/>
            <person name="Calhoun S."/>
            <person name="Haridas S."/>
            <person name="Kuo A."/>
            <person name="Mondo S."/>
            <person name="Pangilinan J."/>
            <person name="Riley R."/>
            <person name="Labutti K."/>
            <person name="Andreopoulos B."/>
            <person name="Lipzen A."/>
            <person name="Chen C."/>
            <person name="Yanf M."/>
            <person name="Daum C."/>
            <person name="Ng V."/>
            <person name="Clum A."/>
            <person name="Ohm R."/>
            <person name="Martin F."/>
            <person name="Silar P."/>
            <person name="Natvig D."/>
            <person name="Lalanne C."/>
            <person name="Gautier V."/>
            <person name="Ament-Velasquez S.L."/>
            <person name="Kruys A."/>
            <person name="Hutchinson M.I."/>
            <person name="Powell A.J."/>
            <person name="Barry K."/>
            <person name="Miller A.N."/>
            <person name="Grigoriev I.V."/>
            <person name="Debuchy R."/>
            <person name="Gladieux P."/>
            <person name="Thoren M.H."/>
            <person name="Johannesson H."/>
        </authorList>
    </citation>
    <scope>NUCLEOTIDE SEQUENCE</scope>
    <source>
        <strain evidence="2">CBS 123565</strain>
    </source>
</reference>
<dbReference type="EMBL" id="MU853417">
    <property type="protein sequence ID" value="KAK4132457.1"/>
    <property type="molecule type" value="Genomic_DNA"/>
</dbReference>
<organism evidence="2 3">
    <name type="scientific">Trichocladium antarcticum</name>
    <dbReference type="NCBI Taxonomy" id="1450529"/>
    <lineage>
        <taxon>Eukaryota</taxon>
        <taxon>Fungi</taxon>
        <taxon>Dikarya</taxon>
        <taxon>Ascomycota</taxon>
        <taxon>Pezizomycotina</taxon>
        <taxon>Sordariomycetes</taxon>
        <taxon>Sordariomycetidae</taxon>
        <taxon>Sordariales</taxon>
        <taxon>Chaetomiaceae</taxon>
        <taxon>Trichocladium</taxon>
    </lineage>
</organism>
<protein>
    <submittedName>
        <fullName evidence="2">Uncharacterized protein</fullName>
    </submittedName>
</protein>
<dbReference type="AlphaFoldDB" id="A0AAN6ZBS4"/>
<dbReference type="Proteomes" id="UP001304895">
    <property type="component" value="Unassembled WGS sequence"/>
</dbReference>
<comment type="caution">
    <text evidence="2">The sequence shown here is derived from an EMBL/GenBank/DDBJ whole genome shotgun (WGS) entry which is preliminary data.</text>
</comment>
<accession>A0AAN6ZBS4</accession>
<keyword evidence="3" id="KW-1185">Reference proteome</keyword>
<evidence type="ECO:0000256" key="1">
    <source>
        <dbReference type="SAM" id="MobiDB-lite"/>
    </source>
</evidence>
<feature type="region of interest" description="Disordered" evidence="1">
    <location>
        <begin position="46"/>
        <end position="65"/>
    </location>
</feature>
<evidence type="ECO:0000313" key="2">
    <source>
        <dbReference type="EMBL" id="KAK4132457.1"/>
    </source>
</evidence>